<dbReference type="GO" id="GO:0006826">
    <property type="term" value="P:iron ion transport"/>
    <property type="evidence" value="ECO:0007669"/>
    <property type="project" value="TreeGrafter"/>
</dbReference>
<dbReference type="PANTHER" id="PTHR32361:SF26">
    <property type="entry name" value="FAD-BINDING 8 DOMAIN-CONTAINING PROTEIN-RELATED"/>
    <property type="match status" value="1"/>
</dbReference>
<feature type="domain" description="FAD-binding FR-type" evidence="11">
    <location>
        <begin position="239"/>
        <end position="348"/>
    </location>
</feature>
<comment type="subcellular location">
    <subcellularLocation>
        <location evidence="1">Membrane</location>
        <topology evidence="1">Multi-pass membrane protein</topology>
    </subcellularLocation>
</comment>
<evidence type="ECO:0000256" key="5">
    <source>
        <dbReference type="ARBA" id="ARBA00022982"/>
    </source>
</evidence>
<proteinExistence type="inferred from homology"/>
<keyword evidence="9 10" id="KW-0472">Membrane</keyword>
<evidence type="ECO:0000313" key="13">
    <source>
        <dbReference type="Proteomes" id="UP000799423"/>
    </source>
</evidence>
<evidence type="ECO:0000256" key="1">
    <source>
        <dbReference type="ARBA" id="ARBA00004141"/>
    </source>
</evidence>
<reference evidence="12" key="1">
    <citation type="submission" date="2020-01" db="EMBL/GenBank/DDBJ databases">
        <authorList>
            <consortium name="DOE Joint Genome Institute"/>
            <person name="Haridas S."/>
            <person name="Albert R."/>
            <person name="Binder M."/>
            <person name="Bloem J."/>
            <person name="Labutti K."/>
            <person name="Salamov A."/>
            <person name="Andreopoulos B."/>
            <person name="Baker S.E."/>
            <person name="Barry K."/>
            <person name="Bills G."/>
            <person name="Bluhm B.H."/>
            <person name="Cannon C."/>
            <person name="Castanera R."/>
            <person name="Culley D.E."/>
            <person name="Daum C."/>
            <person name="Ezra D."/>
            <person name="Gonzalez J.B."/>
            <person name="Henrissat B."/>
            <person name="Kuo A."/>
            <person name="Liang C."/>
            <person name="Lipzen A."/>
            <person name="Lutzoni F."/>
            <person name="Magnuson J."/>
            <person name="Mondo S."/>
            <person name="Nolan M."/>
            <person name="Ohm R."/>
            <person name="Pangilinan J."/>
            <person name="Park H.-J."/>
            <person name="Ramirez L."/>
            <person name="Alfaro M."/>
            <person name="Sun H."/>
            <person name="Tritt A."/>
            <person name="Yoshinaga Y."/>
            <person name="Zwiers L.-H."/>
            <person name="Turgeon B.G."/>
            <person name="Goodwin S.B."/>
            <person name="Spatafora J.W."/>
            <person name="Crous P.W."/>
            <person name="Grigoriev I.V."/>
        </authorList>
    </citation>
    <scope>NUCLEOTIDE SEQUENCE</scope>
    <source>
        <strain evidence="12">IPT5</strain>
    </source>
</reference>
<dbReference type="Proteomes" id="UP000799423">
    <property type="component" value="Unassembled WGS sequence"/>
</dbReference>
<evidence type="ECO:0000256" key="3">
    <source>
        <dbReference type="ARBA" id="ARBA00022448"/>
    </source>
</evidence>
<evidence type="ECO:0000256" key="10">
    <source>
        <dbReference type="SAM" id="Phobius"/>
    </source>
</evidence>
<feature type="transmembrane region" description="Helical" evidence="10">
    <location>
        <begin position="58"/>
        <end position="79"/>
    </location>
</feature>
<dbReference type="PANTHER" id="PTHR32361">
    <property type="entry name" value="FERRIC/CUPRIC REDUCTASE TRANSMEMBRANE COMPONENT"/>
    <property type="match status" value="1"/>
</dbReference>
<dbReference type="InterPro" id="IPR039261">
    <property type="entry name" value="FNR_nucleotide-bd"/>
</dbReference>
<keyword evidence="3" id="KW-0813">Transport</keyword>
<dbReference type="InterPro" id="IPR013112">
    <property type="entry name" value="FAD-bd_8"/>
</dbReference>
<dbReference type="Pfam" id="PF01794">
    <property type="entry name" value="Ferric_reduct"/>
    <property type="match status" value="1"/>
</dbReference>
<evidence type="ECO:0000313" key="12">
    <source>
        <dbReference type="EMBL" id="KAF2849416.1"/>
    </source>
</evidence>
<dbReference type="Gene3D" id="3.40.50.80">
    <property type="entry name" value="Nucleotide-binding domain of ferredoxin-NADP reductase (FNR) module"/>
    <property type="match status" value="1"/>
</dbReference>
<evidence type="ECO:0000256" key="8">
    <source>
        <dbReference type="ARBA" id="ARBA00023065"/>
    </source>
</evidence>
<name>A0A6A7B1L4_9PLEO</name>
<accession>A0A6A7B1L4</accession>
<organism evidence="12 13">
    <name type="scientific">Plenodomus tracheiphilus IPT5</name>
    <dbReference type="NCBI Taxonomy" id="1408161"/>
    <lineage>
        <taxon>Eukaryota</taxon>
        <taxon>Fungi</taxon>
        <taxon>Dikarya</taxon>
        <taxon>Ascomycota</taxon>
        <taxon>Pezizomycotina</taxon>
        <taxon>Dothideomycetes</taxon>
        <taxon>Pleosporomycetidae</taxon>
        <taxon>Pleosporales</taxon>
        <taxon>Pleosporineae</taxon>
        <taxon>Leptosphaeriaceae</taxon>
        <taxon>Plenodomus</taxon>
    </lineage>
</organism>
<dbReference type="GO" id="GO:0006879">
    <property type="term" value="P:intracellular iron ion homeostasis"/>
    <property type="evidence" value="ECO:0007669"/>
    <property type="project" value="TreeGrafter"/>
</dbReference>
<protein>
    <recommendedName>
        <fullName evidence="11">FAD-binding FR-type domain-containing protein</fullName>
    </recommendedName>
</protein>
<evidence type="ECO:0000256" key="7">
    <source>
        <dbReference type="ARBA" id="ARBA00023002"/>
    </source>
</evidence>
<dbReference type="InterPro" id="IPR051410">
    <property type="entry name" value="Ferric/Cupric_Reductase"/>
</dbReference>
<sequence length="515" mass="58205">MLITVVYALSYASAMGLLLVWRLSQFLTTQAREHIFSTFAKWLLFTVVLPRMNGSSDITTMAGSIIILFIVANVVGCVLLVQSQSELSTRLARMCVTNLVVLFLGGRSNLLVDKIFRLSNAEYHLLHRWVGRVAVIEGLAHATISITKTRVATPALDISLYAILGIIALFSVIYIRRRMYELFLRTHFLGSVAFLILLWFHIRQPDTHLFTCLVASATLLLTQKLSCLLFFLYRNLSSGPSCQASIVRFPQSGSGEEVLQVRLNVKRPWTVVPGQYVYISLPALRIFYLGFLESHPFMVAWPIYDDRGQLESIVLLVQTCRGFTRRLQMSKTTSSAFIDGPYGGVETESLGGYDKVLLMSCGIGLASHLGTARHLLLAHNRQTARIRRLTLVWLLESQEQMRWAEDFLCALDDMDSRQILTVFLFYPDHIEGSSEGRATKFQAPRKRMLSLSGKLDMSWFIESEWGAEAGNMLLAVCGSPRFELRARQAVRSSTHHIDFRNSMFLPDESQIDMVR</sequence>
<dbReference type="InterPro" id="IPR013130">
    <property type="entry name" value="Fe3_Rdtase_TM_dom"/>
</dbReference>
<dbReference type="InterPro" id="IPR013121">
    <property type="entry name" value="Fe_red_NAD-bd_6"/>
</dbReference>
<dbReference type="CDD" id="cd06186">
    <property type="entry name" value="NOX_Duox_like_FAD_NADP"/>
    <property type="match status" value="1"/>
</dbReference>
<evidence type="ECO:0000256" key="4">
    <source>
        <dbReference type="ARBA" id="ARBA00022692"/>
    </source>
</evidence>
<dbReference type="EMBL" id="MU006311">
    <property type="protein sequence ID" value="KAF2849416.1"/>
    <property type="molecule type" value="Genomic_DNA"/>
</dbReference>
<keyword evidence="7" id="KW-0560">Oxidoreductase</keyword>
<dbReference type="Pfam" id="PF08022">
    <property type="entry name" value="FAD_binding_8"/>
    <property type="match status" value="1"/>
</dbReference>
<gene>
    <name evidence="12" type="ORF">T440DRAFT_508606</name>
</gene>
<feature type="transmembrane region" description="Helical" evidence="10">
    <location>
        <begin position="6"/>
        <end position="23"/>
    </location>
</feature>
<keyword evidence="4 10" id="KW-0812">Transmembrane</keyword>
<feature type="transmembrane region" description="Helical" evidence="10">
    <location>
        <begin position="91"/>
        <end position="110"/>
    </location>
</feature>
<keyword evidence="13" id="KW-1185">Reference proteome</keyword>
<dbReference type="GO" id="GO:0015677">
    <property type="term" value="P:copper ion import"/>
    <property type="evidence" value="ECO:0007669"/>
    <property type="project" value="TreeGrafter"/>
</dbReference>
<dbReference type="GO" id="GO:0005886">
    <property type="term" value="C:plasma membrane"/>
    <property type="evidence" value="ECO:0007669"/>
    <property type="project" value="TreeGrafter"/>
</dbReference>
<dbReference type="PROSITE" id="PS51384">
    <property type="entry name" value="FAD_FR"/>
    <property type="match status" value="1"/>
</dbReference>
<keyword evidence="5" id="KW-0249">Electron transport</keyword>
<evidence type="ECO:0000256" key="9">
    <source>
        <dbReference type="ARBA" id="ARBA00023136"/>
    </source>
</evidence>
<keyword evidence="6 10" id="KW-1133">Transmembrane helix</keyword>
<dbReference type="OrthoDB" id="4494341at2759"/>
<evidence type="ECO:0000256" key="2">
    <source>
        <dbReference type="ARBA" id="ARBA00006278"/>
    </source>
</evidence>
<dbReference type="Pfam" id="PF08030">
    <property type="entry name" value="NAD_binding_6"/>
    <property type="match status" value="1"/>
</dbReference>
<evidence type="ECO:0000256" key="6">
    <source>
        <dbReference type="ARBA" id="ARBA00022989"/>
    </source>
</evidence>
<keyword evidence="8" id="KW-0406">Ion transport</keyword>
<comment type="similarity">
    <text evidence="2">Belongs to the ferric reductase (FRE) family.</text>
</comment>
<evidence type="ECO:0000259" key="11">
    <source>
        <dbReference type="PROSITE" id="PS51384"/>
    </source>
</evidence>
<dbReference type="InterPro" id="IPR017927">
    <property type="entry name" value="FAD-bd_FR_type"/>
</dbReference>
<feature type="transmembrane region" description="Helical" evidence="10">
    <location>
        <begin position="158"/>
        <end position="175"/>
    </location>
</feature>
<dbReference type="SUPFAM" id="SSF52343">
    <property type="entry name" value="Ferredoxin reductase-like, C-terminal NADP-linked domain"/>
    <property type="match status" value="1"/>
</dbReference>
<dbReference type="GO" id="GO:0000293">
    <property type="term" value="F:ferric-chelate reductase activity"/>
    <property type="evidence" value="ECO:0007669"/>
    <property type="project" value="UniProtKB-ARBA"/>
</dbReference>
<dbReference type="AlphaFoldDB" id="A0A6A7B1L4"/>
<feature type="transmembrane region" description="Helical" evidence="10">
    <location>
        <begin position="182"/>
        <end position="202"/>
    </location>
</feature>